<keyword evidence="3" id="KW-1185">Reference proteome</keyword>
<dbReference type="AlphaFoldDB" id="A0A3N4MGI8"/>
<dbReference type="OrthoDB" id="1038500at2"/>
<name>A0A3N4MGI8_9BACT</name>
<evidence type="ECO:0000313" key="3">
    <source>
        <dbReference type="Proteomes" id="UP000279089"/>
    </source>
</evidence>
<evidence type="ECO:0000313" key="2">
    <source>
        <dbReference type="EMBL" id="RPD43084.1"/>
    </source>
</evidence>
<accession>A0A3N4MGI8</accession>
<evidence type="ECO:0000256" key="1">
    <source>
        <dbReference type="SAM" id="SignalP"/>
    </source>
</evidence>
<dbReference type="RefSeq" id="WP_120514355.1">
    <property type="nucleotide sequence ID" value="NZ_QXZY01000001.1"/>
</dbReference>
<sequence>MRHYRFPLFFVLGVLATFVAVAQDKSLLHPTVASTTVIQDLPISAGATTVLIFPVAICENCIDRGHPDLSTSVVPGVSNVLRVKAASNQMPATNLTVFTIDGMIYSFSVRYNPTPASYLFDFSAKPSGGQARFEGGRMNAADIASCALVTAATAPRRSGPVSRKVGDVYMRLHNILLKDGVMFLSFGIRNGSPVDYDLDITRFYVRDRKRVKRTSMMETKIEPLHLLSSPSTRVSAKGQATIVIAVPKFTIAEGKMFCAEVFEQGGDRVLQLRLKGRHLLQVSTF</sequence>
<dbReference type="Proteomes" id="UP000279089">
    <property type="component" value="Unassembled WGS sequence"/>
</dbReference>
<protein>
    <submittedName>
        <fullName evidence="2">DUF4138 domain-containing protein</fullName>
    </submittedName>
</protein>
<dbReference type="InterPro" id="IPR022298">
    <property type="entry name" value="Conjug_transposon_TraN"/>
</dbReference>
<keyword evidence="1" id="KW-0732">Signal</keyword>
<feature type="chain" id="PRO_5018107122" evidence="1">
    <location>
        <begin position="23"/>
        <end position="285"/>
    </location>
</feature>
<dbReference type="EMBL" id="RMBX01000001">
    <property type="protein sequence ID" value="RPD43084.1"/>
    <property type="molecule type" value="Genomic_DNA"/>
</dbReference>
<feature type="signal peptide" evidence="1">
    <location>
        <begin position="1"/>
        <end position="22"/>
    </location>
</feature>
<dbReference type="Pfam" id="PF13595">
    <property type="entry name" value="DUF4138"/>
    <property type="match status" value="1"/>
</dbReference>
<gene>
    <name evidence="2" type="ORF">EG028_01975</name>
</gene>
<reference evidence="3" key="1">
    <citation type="submission" date="2018-11" db="EMBL/GenBank/DDBJ databases">
        <title>Chitinophaga lutea sp.nov., isolate from arsenic contaminated soil.</title>
        <authorList>
            <person name="Zong Y."/>
        </authorList>
    </citation>
    <scope>NUCLEOTIDE SEQUENCE [LARGE SCALE GENOMIC DNA]</scope>
    <source>
        <strain evidence="3">YLT18</strain>
    </source>
</reference>
<comment type="caution">
    <text evidence="2">The sequence shown here is derived from an EMBL/GenBank/DDBJ whole genome shotgun (WGS) entry which is preliminary data.</text>
</comment>
<organism evidence="2 3">
    <name type="scientific">Chitinophaga barathri</name>
    <dbReference type="NCBI Taxonomy" id="1647451"/>
    <lineage>
        <taxon>Bacteria</taxon>
        <taxon>Pseudomonadati</taxon>
        <taxon>Bacteroidota</taxon>
        <taxon>Chitinophagia</taxon>
        <taxon>Chitinophagales</taxon>
        <taxon>Chitinophagaceae</taxon>
        <taxon>Chitinophaga</taxon>
    </lineage>
</organism>
<proteinExistence type="predicted"/>